<reference evidence="1 2" key="1">
    <citation type="submission" date="2024-12" db="EMBL/GenBank/DDBJ databases">
        <title>Draft genome sequence of Chryseobacterium kwangjuense AG447.</title>
        <authorList>
            <person name="Cheptsov V.S."/>
            <person name="Belov A."/>
            <person name="Zavarzina A.G."/>
        </authorList>
    </citation>
    <scope>NUCLEOTIDE SEQUENCE [LARGE SCALE GENOMIC DNA]</scope>
    <source>
        <strain evidence="1 2">AG447</strain>
    </source>
</reference>
<dbReference type="EMBL" id="JBJXVJ010000002">
    <property type="protein sequence ID" value="MFN1217467.1"/>
    <property type="molecule type" value="Genomic_DNA"/>
</dbReference>
<protein>
    <submittedName>
        <fullName evidence="1">Uncharacterized protein</fullName>
    </submittedName>
</protein>
<evidence type="ECO:0000313" key="1">
    <source>
        <dbReference type="EMBL" id="MFN1217467.1"/>
    </source>
</evidence>
<dbReference type="RefSeq" id="WP_131797354.1">
    <property type="nucleotide sequence ID" value="NZ_JBJXVJ010000002.1"/>
</dbReference>
<dbReference type="Proteomes" id="UP001634154">
    <property type="component" value="Unassembled WGS sequence"/>
</dbReference>
<evidence type="ECO:0000313" key="2">
    <source>
        <dbReference type="Proteomes" id="UP001634154"/>
    </source>
</evidence>
<organism evidence="1 2">
    <name type="scientific">Chryseobacterium kwangjuense</name>
    <dbReference type="NCBI Taxonomy" id="267125"/>
    <lineage>
        <taxon>Bacteria</taxon>
        <taxon>Pseudomonadati</taxon>
        <taxon>Bacteroidota</taxon>
        <taxon>Flavobacteriia</taxon>
        <taxon>Flavobacteriales</taxon>
        <taxon>Weeksellaceae</taxon>
        <taxon>Chryseobacterium group</taxon>
        <taxon>Chryseobacterium</taxon>
    </lineage>
</organism>
<name>A0ABW9K2W6_9FLAO</name>
<gene>
    <name evidence="1" type="ORF">ACKW6Q_10915</name>
</gene>
<proteinExistence type="predicted"/>
<keyword evidence="2" id="KW-1185">Reference proteome</keyword>
<accession>A0ABW9K2W6</accession>
<sequence>MKAITQICLTIINQILMENQELELELLEGFNSVELEERLEMVNLTVLAGEAAAASLLCDFGSAEVSAPAQ</sequence>
<comment type="caution">
    <text evidence="1">The sequence shown here is derived from an EMBL/GenBank/DDBJ whole genome shotgun (WGS) entry which is preliminary data.</text>
</comment>